<evidence type="ECO:0000256" key="8">
    <source>
        <dbReference type="PROSITE-ProRule" id="PRU00284"/>
    </source>
</evidence>
<comment type="similarity">
    <text evidence="7">Belongs to the methyl-accepting chemotaxis (MCP) protein family.</text>
</comment>
<dbReference type="AlphaFoldDB" id="A0A3B6VKE0"/>
<dbReference type="Pfam" id="PF02743">
    <property type="entry name" value="dCache_1"/>
    <property type="match status" value="1"/>
</dbReference>
<dbReference type="GO" id="GO:0006935">
    <property type="term" value="P:chemotaxis"/>
    <property type="evidence" value="ECO:0007669"/>
    <property type="project" value="UniProtKB-KW"/>
</dbReference>
<keyword evidence="4 10" id="KW-0812">Transmembrane</keyword>
<feature type="transmembrane region" description="Helical" evidence="10">
    <location>
        <begin position="324"/>
        <end position="343"/>
    </location>
</feature>
<dbReference type="InterPro" id="IPR051310">
    <property type="entry name" value="MCP_chemotaxis"/>
</dbReference>
<evidence type="ECO:0000256" key="4">
    <source>
        <dbReference type="ARBA" id="ARBA00022692"/>
    </source>
</evidence>
<dbReference type="PANTHER" id="PTHR43531:SF11">
    <property type="entry name" value="METHYL-ACCEPTING CHEMOTAXIS PROTEIN 3"/>
    <property type="match status" value="1"/>
</dbReference>
<keyword evidence="13" id="KW-1185">Reference proteome</keyword>
<evidence type="ECO:0000256" key="2">
    <source>
        <dbReference type="ARBA" id="ARBA00022475"/>
    </source>
</evidence>
<dbReference type="Gene3D" id="1.10.287.950">
    <property type="entry name" value="Methyl-accepting chemotaxis protein"/>
    <property type="match status" value="1"/>
</dbReference>
<dbReference type="SMART" id="SM00283">
    <property type="entry name" value="MA"/>
    <property type="match status" value="1"/>
</dbReference>
<dbReference type="EMBL" id="CP002873">
    <property type="protein sequence ID" value="AGA66391.1"/>
    <property type="molecule type" value="Genomic_DNA"/>
</dbReference>
<dbReference type="GO" id="GO:0007165">
    <property type="term" value="P:signal transduction"/>
    <property type="evidence" value="ECO:0007669"/>
    <property type="project" value="UniProtKB-KW"/>
</dbReference>
<evidence type="ECO:0000259" key="11">
    <source>
        <dbReference type="PROSITE" id="PS50111"/>
    </source>
</evidence>
<evidence type="ECO:0000313" key="13">
    <source>
        <dbReference type="Proteomes" id="UP000010793"/>
    </source>
</evidence>
<evidence type="ECO:0000313" key="12">
    <source>
        <dbReference type="EMBL" id="AGA66391.1"/>
    </source>
</evidence>
<keyword evidence="8" id="KW-0807">Transducer</keyword>
<evidence type="ECO:0000256" key="9">
    <source>
        <dbReference type="SAM" id="Coils"/>
    </source>
</evidence>
<dbReference type="SUPFAM" id="SSF58104">
    <property type="entry name" value="Methyl-accepting chemotaxis protein (MCP) signaling domain"/>
    <property type="match status" value="1"/>
</dbReference>
<protein>
    <submittedName>
        <fullName evidence="12">Methyl-accepting chemotaxis protein B</fullName>
    </submittedName>
</protein>
<feature type="coiled-coil region" evidence="9">
    <location>
        <begin position="539"/>
        <end position="597"/>
    </location>
</feature>
<keyword evidence="5 10" id="KW-1133">Transmembrane helix</keyword>
<keyword evidence="3" id="KW-0145">Chemotaxis</keyword>
<dbReference type="CDD" id="cd12913">
    <property type="entry name" value="PDC1_MCP_like"/>
    <property type="match status" value="1"/>
</dbReference>
<organism evidence="12 13">
    <name type="scientific">Brachyspira pilosicoli P43/6/78</name>
    <dbReference type="NCBI Taxonomy" id="1042417"/>
    <lineage>
        <taxon>Bacteria</taxon>
        <taxon>Pseudomonadati</taxon>
        <taxon>Spirochaetota</taxon>
        <taxon>Spirochaetia</taxon>
        <taxon>Brachyspirales</taxon>
        <taxon>Brachyspiraceae</taxon>
        <taxon>Brachyspira</taxon>
    </lineage>
</organism>
<sequence>MFKKLNLQVKISAVILIPFLLMIIVSGAINVKSVSTITKDLSYKVLEQSSTGEATILQFFLREELLYTTGLQYDVETLYNDGTRTRTVYENMINNFLDKMNPNVCGMSITFLPNYVGDDINYINDPKYSAANGQFSYYVARSGNQKESRGFTSQELTEDYITKPLSTGKPYITPIYEYLLFGTKKEQIFSWCVPIRNNGNVIGVITTDILVSSINSLVANIQPFEGAEASLFDSDGNILYDAQDTNNVTKKLYAAYDYYKQYNVLDVINKGTATNFSAYSEKLKKNVTYTFVPLELTSGQYWGLKLLVPNNVIFRESNNIRNRIIIISLIIMIVAFLITPLIIKKKVSNVIYLLAQDMVKLSNGDISWTPPKQFLALTDEWGIIANGIQTTLDNLNKIVHTVKNSADHVSTAANEVLSGNNDLASRTEMQASSLEETASSMNEIASNINESADGVLKSSQMVMEAKQYINKVGNIVKESVIKMNDVNEASGKIMDITKLIENIAFQTNILALNASVEAARAGEQGRGFAVVASEVRNLAQNAQESVKNITNLINDSNDKVTLATESVKESQSIFIELEEKMDKAADIMQKINNASQEQKRGVEQINLAIMEMDSSVQKNAALVEEATAASQSLLDESKDLIDSIEYFKLREEE</sequence>
<dbReference type="RefSeq" id="WP_015274385.1">
    <property type="nucleotide sequence ID" value="NC_019908.1"/>
</dbReference>
<proteinExistence type="inferred from homology"/>
<keyword evidence="2" id="KW-1003">Cell membrane</keyword>
<keyword evidence="6 10" id="KW-0472">Membrane</keyword>
<gene>
    <name evidence="12" type="ORF">BPP43_05735</name>
</gene>
<comment type="subcellular location">
    <subcellularLocation>
        <location evidence="1">Cell membrane</location>
        <topology evidence="1">Multi-pass membrane protein</topology>
    </subcellularLocation>
</comment>
<dbReference type="InterPro" id="IPR033479">
    <property type="entry name" value="dCache_1"/>
</dbReference>
<dbReference type="GO" id="GO:0005886">
    <property type="term" value="C:plasma membrane"/>
    <property type="evidence" value="ECO:0007669"/>
    <property type="project" value="UniProtKB-SubCell"/>
</dbReference>
<name>A0A3B6VKE0_BRAPL</name>
<evidence type="ECO:0000256" key="5">
    <source>
        <dbReference type="ARBA" id="ARBA00022989"/>
    </source>
</evidence>
<evidence type="ECO:0000256" key="1">
    <source>
        <dbReference type="ARBA" id="ARBA00004651"/>
    </source>
</evidence>
<dbReference type="Gene3D" id="3.30.450.20">
    <property type="entry name" value="PAS domain"/>
    <property type="match status" value="2"/>
</dbReference>
<reference evidence="12 13" key="1">
    <citation type="journal article" date="2013" name="Genome Announc.">
        <title>Complete Genome Sequence of the Porcine Strain Brachyspira pilosicoli P43/6/78(T.).</title>
        <authorList>
            <person name="Lin C."/>
            <person name="den Bakker H.C."/>
            <person name="Suzuki H."/>
            <person name="Lefebure T."/>
            <person name="Ponnala L."/>
            <person name="Sun Q."/>
            <person name="Stanhope M.J."/>
            <person name="Wiedmann M."/>
            <person name="Duhamel G.E."/>
        </authorList>
    </citation>
    <scope>NUCLEOTIDE SEQUENCE [LARGE SCALE GENOMIC DNA]</scope>
    <source>
        <strain evidence="12 13">P43/6/78</strain>
    </source>
</reference>
<evidence type="ECO:0000256" key="6">
    <source>
        <dbReference type="ARBA" id="ARBA00023136"/>
    </source>
</evidence>
<dbReference type="CDD" id="cd11386">
    <property type="entry name" value="MCP_signal"/>
    <property type="match status" value="1"/>
</dbReference>
<accession>A0A3B6VKE0</accession>
<dbReference type="InterPro" id="IPR004089">
    <property type="entry name" value="MCPsignal_dom"/>
</dbReference>
<evidence type="ECO:0000256" key="3">
    <source>
        <dbReference type="ARBA" id="ARBA00022500"/>
    </source>
</evidence>
<dbReference type="KEGG" id="bpip:BPP43_05735"/>
<dbReference type="PANTHER" id="PTHR43531">
    <property type="entry name" value="PROTEIN ICFG"/>
    <property type="match status" value="1"/>
</dbReference>
<dbReference type="PROSITE" id="PS50111">
    <property type="entry name" value="CHEMOTAXIS_TRANSDUC_2"/>
    <property type="match status" value="1"/>
</dbReference>
<keyword evidence="9" id="KW-0175">Coiled coil</keyword>
<dbReference type="FunFam" id="1.10.287.950:FF:000001">
    <property type="entry name" value="Methyl-accepting chemotaxis sensory transducer"/>
    <property type="match status" value="1"/>
</dbReference>
<dbReference type="Pfam" id="PF00015">
    <property type="entry name" value="MCPsignal"/>
    <property type="match status" value="1"/>
</dbReference>
<evidence type="ECO:0000256" key="10">
    <source>
        <dbReference type="SAM" id="Phobius"/>
    </source>
</evidence>
<evidence type="ECO:0000256" key="7">
    <source>
        <dbReference type="ARBA" id="ARBA00029447"/>
    </source>
</evidence>
<dbReference type="Proteomes" id="UP000010793">
    <property type="component" value="Chromosome"/>
</dbReference>
<feature type="domain" description="Methyl-accepting transducer" evidence="11">
    <location>
        <begin position="405"/>
        <end position="634"/>
    </location>
</feature>